<dbReference type="InterPro" id="IPR029044">
    <property type="entry name" value="Nucleotide-diphossugar_trans"/>
</dbReference>
<dbReference type="InterPro" id="IPR050587">
    <property type="entry name" value="GNT1/Glycosyltrans_8"/>
</dbReference>
<feature type="transmembrane region" description="Helical" evidence="1">
    <location>
        <begin position="376"/>
        <end position="394"/>
    </location>
</feature>
<evidence type="ECO:0000256" key="1">
    <source>
        <dbReference type="SAM" id="Phobius"/>
    </source>
</evidence>
<dbReference type="EMBL" id="CM026428">
    <property type="protein sequence ID" value="KAG0566020.1"/>
    <property type="molecule type" value="Genomic_DNA"/>
</dbReference>
<evidence type="ECO:0000313" key="3">
    <source>
        <dbReference type="EMBL" id="KAG0566020.1"/>
    </source>
</evidence>
<accession>A0A8T0H3X8</accession>
<dbReference type="AlphaFoldDB" id="A0A8T0H3X8"/>
<dbReference type="SUPFAM" id="SSF53448">
    <property type="entry name" value="Nucleotide-diphospho-sugar transferases"/>
    <property type="match status" value="1"/>
</dbReference>
<feature type="transmembrane region" description="Helical" evidence="1">
    <location>
        <begin position="350"/>
        <end position="370"/>
    </location>
</feature>
<protein>
    <submittedName>
        <fullName evidence="3">Uncharacterized protein</fullName>
    </submittedName>
</protein>
<feature type="signal peptide" evidence="2">
    <location>
        <begin position="1"/>
        <end position="19"/>
    </location>
</feature>
<name>A0A8T0H3X8_CERPU</name>
<feature type="chain" id="PRO_5035843586" evidence="2">
    <location>
        <begin position="20"/>
        <end position="479"/>
    </location>
</feature>
<dbReference type="Gene3D" id="3.90.550.10">
    <property type="entry name" value="Spore Coat Polysaccharide Biosynthesis Protein SpsA, Chain A"/>
    <property type="match status" value="1"/>
</dbReference>
<reference evidence="3" key="1">
    <citation type="submission" date="2020-06" db="EMBL/GenBank/DDBJ databases">
        <title>WGS assembly of Ceratodon purpureus strain R40.</title>
        <authorList>
            <person name="Carey S.B."/>
            <person name="Jenkins J."/>
            <person name="Shu S."/>
            <person name="Lovell J.T."/>
            <person name="Sreedasyam A."/>
            <person name="Maumus F."/>
            <person name="Tiley G.P."/>
            <person name="Fernandez-Pozo N."/>
            <person name="Barry K."/>
            <person name="Chen C."/>
            <person name="Wang M."/>
            <person name="Lipzen A."/>
            <person name="Daum C."/>
            <person name="Saski C.A."/>
            <person name="Payton A.C."/>
            <person name="Mcbreen J.C."/>
            <person name="Conrad R.E."/>
            <person name="Kollar L.M."/>
            <person name="Olsson S."/>
            <person name="Huttunen S."/>
            <person name="Landis J.B."/>
            <person name="Wickett N.J."/>
            <person name="Johnson M.G."/>
            <person name="Rensing S.A."/>
            <person name="Grimwood J."/>
            <person name="Schmutz J."/>
            <person name="Mcdaniel S.F."/>
        </authorList>
    </citation>
    <scope>NUCLEOTIDE SEQUENCE</scope>
    <source>
        <strain evidence="3">R40</strain>
    </source>
</reference>
<gene>
    <name evidence="3" type="ORF">KC19_7G032000</name>
</gene>
<dbReference type="CDD" id="cd02537">
    <property type="entry name" value="GT8_Glycogenin"/>
    <property type="match status" value="1"/>
</dbReference>
<dbReference type="Proteomes" id="UP000822688">
    <property type="component" value="Chromosome 7"/>
</dbReference>
<comment type="caution">
    <text evidence="3">The sequence shown here is derived from an EMBL/GenBank/DDBJ whole genome shotgun (WGS) entry which is preliminary data.</text>
</comment>
<feature type="transmembrane region" description="Helical" evidence="1">
    <location>
        <begin position="425"/>
        <end position="445"/>
    </location>
</feature>
<keyword evidence="2" id="KW-0732">Signal</keyword>
<keyword evidence="1" id="KW-0812">Transmembrane</keyword>
<keyword evidence="1" id="KW-1133">Transmembrane helix</keyword>
<keyword evidence="4" id="KW-1185">Reference proteome</keyword>
<evidence type="ECO:0000313" key="4">
    <source>
        <dbReference type="Proteomes" id="UP000822688"/>
    </source>
</evidence>
<proteinExistence type="predicted"/>
<feature type="transmembrane region" description="Helical" evidence="1">
    <location>
        <begin position="401"/>
        <end position="419"/>
    </location>
</feature>
<evidence type="ECO:0000256" key="2">
    <source>
        <dbReference type="SAM" id="SignalP"/>
    </source>
</evidence>
<organism evidence="3 4">
    <name type="scientific">Ceratodon purpureus</name>
    <name type="common">Fire moss</name>
    <name type="synonym">Dicranum purpureum</name>
    <dbReference type="NCBI Taxonomy" id="3225"/>
    <lineage>
        <taxon>Eukaryota</taxon>
        <taxon>Viridiplantae</taxon>
        <taxon>Streptophyta</taxon>
        <taxon>Embryophyta</taxon>
        <taxon>Bryophyta</taxon>
        <taxon>Bryophytina</taxon>
        <taxon>Bryopsida</taxon>
        <taxon>Dicranidae</taxon>
        <taxon>Pseudoditrichales</taxon>
        <taxon>Ditrichaceae</taxon>
        <taxon>Ceratodon</taxon>
    </lineage>
</organism>
<sequence length="479" mass="55481">MKPLVAILIMCFMYTQVDVMGMSTEPYPKRNAYATIIYMGTPRDYEFFTAARVLFQSLIKLKTDADLIVIASRTIPQTWIKTLTYEGIIVKVVKDIPNPYAKNPKFERRFIFTLNKIHGWSLTEYERVVMLDVDNVFLRAPDELFQCGEFCAAFINPCIFHTGLFVLKPSNETFFKMLKEVHKKIPNKDGADQGFLTSHFHDLLDRPLFHPPIDGTERLTGLYRLPESYQMDAALYYLNLKWHTPCGLNSAITFPSIPMLKPWFWWSYPILPLGILWHEKRLETIGYHSDIHILIIQVCFYLFCLSVTLFIQRRSPYALVSERSSSTKMCMNRSHFVEQSPCHPIVRKSIIMIILILSYILPFSIVPTTIHPILGWANFLLGSLTFLVITINLFKLNILPVMIPWLEGFGMLLVMFWPYHSSGISRSLIMTTYAFLSSPSLWWCFKKLFISPNGSESWEPLMTRTTSKHDVVTESSKLC</sequence>
<dbReference type="PANTHER" id="PTHR11183">
    <property type="entry name" value="GLYCOGENIN SUBFAMILY MEMBER"/>
    <property type="match status" value="1"/>
</dbReference>
<keyword evidence="1" id="KW-0472">Membrane</keyword>
<feature type="transmembrane region" description="Helical" evidence="1">
    <location>
        <begin position="291"/>
        <end position="311"/>
    </location>
</feature>